<dbReference type="InParanoid" id="A7RYC5"/>
<proteinExistence type="predicted"/>
<name>A7RYC5_NEMVE</name>
<feature type="region of interest" description="Disordered" evidence="2">
    <location>
        <begin position="38"/>
        <end position="60"/>
    </location>
</feature>
<evidence type="ECO:0000256" key="1">
    <source>
        <dbReference type="ARBA" id="ARBA00022729"/>
    </source>
</evidence>
<dbReference type="Pfam" id="PF13517">
    <property type="entry name" value="FG-GAP_3"/>
    <property type="match status" value="1"/>
</dbReference>
<dbReference type="InterPro" id="IPR013517">
    <property type="entry name" value="FG-GAP"/>
</dbReference>
<accession>A7RYC5</accession>
<organism evidence="3 4">
    <name type="scientific">Nematostella vectensis</name>
    <name type="common">Starlet sea anemone</name>
    <dbReference type="NCBI Taxonomy" id="45351"/>
    <lineage>
        <taxon>Eukaryota</taxon>
        <taxon>Metazoa</taxon>
        <taxon>Cnidaria</taxon>
        <taxon>Anthozoa</taxon>
        <taxon>Hexacorallia</taxon>
        <taxon>Actiniaria</taxon>
        <taxon>Edwardsiidae</taxon>
        <taxon>Nematostella</taxon>
    </lineage>
</organism>
<gene>
    <name evidence="3" type="ORF">NEMVEDRAFT_v1g203954</name>
</gene>
<dbReference type="Proteomes" id="UP000001593">
    <property type="component" value="Unassembled WGS sequence"/>
</dbReference>
<dbReference type="Gene3D" id="2.40.128.340">
    <property type="match status" value="1"/>
</dbReference>
<protein>
    <recommendedName>
        <fullName evidence="5">VCBS repeat-containing protein</fullName>
    </recommendedName>
</protein>
<evidence type="ECO:0000256" key="2">
    <source>
        <dbReference type="SAM" id="MobiDB-lite"/>
    </source>
</evidence>
<evidence type="ECO:0008006" key="5">
    <source>
        <dbReference type="Google" id="ProtNLM"/>
    </source>
</evidence>
<evidence type="ECO:0000313" key="4">
    <source>
        <dbReference type="Proteomes" id="UP000001593"/>
    </source>
</evidence>
<reference evidence="3 4" key="1">
    <citation type="journal article" date="2007" name="Science">
        <title>Sea anemone genome reveals ancestral eumetazoan gene repertoire and genomic organization.</title>
        <authorList>
            <person name="Putnam N.H."/>
            <person name="Srivastava M."/>
            <person name="Hellsten U."/>
            <person name="Dirks B."/>
            <person name="Chapman J."/>
            <person name="Salamov A."/>
            <person name="Terry A."/>
            <person name="Shapiro H."/>
            <person name="Lindquist E."/>
            <person name="Kapitonov V.V."/>
            <person name="Jurka J."/>
            <person name="Genikhovich G."/>
            <person name="Grigoriev I.V."/>
            <person name="Lucas S.M."/>
            <person name="Steele R.E."/>
            <person name="Finnerty J.R."/>
            <person name="Technau U."/>
            <person name="Martindale M.Q."/>
            <person name="Rokhsar D.S."/>
        </authorList>
    </citation>
    <scope>NUCLEOTIDE SEQUENCE [LARGE SCALE GENOMIC DNA]</scope>
    <source>
        <strain evidence="4">CH2 X CH6</strain>
    </source>
</reference>
<keyword evidence="1" id="KW-0732">Signal</keyword>
<dbReference type="EMBL" id="DS469553">
    <property type="protein sequence ID" value="EDO43438.1"/>
    <property type="molecule type" value="Genomic_DNA"/>
</dbReference>
<dbReference type="AlphaFoldDB" id="A7RYC5"/>
<sequence>MKVFILLAVFGIGSVLGGGKFFLKSDYYRAWAAEASGSHSPTAMDTLPRPRGTTRTSSGVDIRDRSFTPATSTATGDLTFCAMIMSGSELHIGDFNGDGRSDILCHDHSGNKWISYAQSNGGFNNKIDWHKAMGWCYHQGSQLLIADINGDGRDDLLCHDANGYKWVALANCHGQFTSTQLPRSFTLSYQNQI</sequence>
<dbReference type="HOGENOM" id="CLU_1410370_0_0_1"/>
<keyword evidence="4" id="KW-1185">Reference proteome</keyword>
<evidence type="ECO:0000313" key="3">
    <source>
        <dbReference type="EMBL" id="EDO43438.1"/>
    </source>
</evidence>
<dbReference type="InterPro" id="IPR028994">
    <property type="entry name" value="Integrin_alpha_N"/>
</dbReference>
<dbReference type="SUPFAM" id="SSF69318">
    <property type="entry name" value="Integrin alpha N-terminal domain"/>
    <property type="match status" value="1"/>
</dbReference>